<evidence type="ECO:0000256" key="2">
    <source>
        <dbReference type="ARBA" id="ARBA00022475"/>
    </source>
</evidence>
<sequence length="474" mass="53229">MINKLFKYAPVQILSALSLFVLISIQTRFLTPNEYGLLAMLLVFSEGARAVLIQWVNSCLIRFYSTSDVDLKPSFQSQTTRWLIYSLLMSSVVIAGCMQVFSNFSWANFSAIYALLISKSIYMYLIECARVEDRVSLYRRTVFLQAMLVMITSFVILSWHAHILSAIFSLVLSYFVSIIIAGYSGKFTLKLDKTMRKEVLNYGIPFMVSGLLGILASRSDRVLVATLANLEQAGLYAAIANLLLGIMALVFMIVALPSFPELTKVVDNKEKLYQQHRYYGGVLCALSLPATIGICLLASSFVEVFLGESYHVMDLKIFYLLAFSAWFLNIRGHFLDHGFQFILKTKWMPLLTFCTLVTQMVLSFVLIPQYGALGAAGSLAIAFFIGALCSLCMGTFLGYRYPLPQCLLQTAIASSIMSLSIFCTKYYVAEFIPVVKLLLLVAVSCLSYTSTHIVLNSFSVRDHFSDWRRKRAKC</sequence>
<evidence type="ECO:0000256" key="5">
    <source>
        <dbReference type="ARBA" id="ARBA00023136"/>
    </source>
</evidence>
<dbReference type="GO" id="GO:0005886">
    <property type="term" value="C:plasma membrane"/>
    <property type="evidence" value="ECO:0007669"/>
    <property type="project" value="UniProtKB-SubCell"/>
</dbReference>
<dbReference type="KEGG" id="vqi:CCZ37_03880"/>
<dbReference type="Pfam" id="PF13440">
    <property type="entry name" value="Polysacc_synt_3"/>
    <property type="match status" value="1"/>
</dbReference>
<dbReference type="EMBL" id="CP022741">
    <property type="protein sequence ID" value="ASU21779.1"/>
    <property type="molecule type" value="Genomic_DNA"/>
</dbReference>
<keyword evidence="5" id="KW-0472">Membrane</keyword>
<accession>A0A223MW27</accession>
<dbReference type="InterPro" id="IPR050833">
    <property type="entry name" value="Poly_Biosynth_Transport"/>
</dbReference>
<keyword evidence="2" id="KW-1003">Cell membrane</keyword>
<keyword evidence="7" id="KW-1185">Reference proteome</keyword>
<name>A0A223MW27_9VIBR</name>
<evidence type="ECO:0000313" key="6">
    <source>
        <dbReference type="EMBL" id="ASU21779.1"/>
    </source>
</evidence>
<reference evidence="6 7" key="1">
    <citation type="submission" date="2017-08" db="EMBL/GenBank/DDBJ databases">
        <title>The Vibrio qinghaiensis sp.-Q67 is a luminous bacteria isolated firstly from Qinghai lake, Qinghai province, China, which has been proved to be very sensitive to detect environmental and food pollutants. Therefore, complete genome analysis of V. qinghaiensis sp.-Q67 highlights the potential application of this strain on detection of hazards in the contaminated environments.</title>
        <authorList>
            <person name="Gong L."/>
        </authorList>
    </citation>
    <scope>NUCLEOTIDE SEQUENCE [LARGE SCALE GENOMIC DNA]</scope>
    <source>
        <strain evidence="6 7">Q67</strain>
    </source>
</reference>
<protein>
    <submittedName>
        <fullName evidence="6">Transporter</fullName>
    </submittedName>
</protein>
<evidence type="ECO:0000256" key="3">
    <source>
        <dbReference type="ARBA" id="ARBA00022692"/>
    </source>
</evidence>
<evidence type="ECO:0000256" key="4">
    <source>
        <dbReference type="ARBA" id="ARBA00022989"/>
    </source>
</evidence>
<keyword evidence="4" id="KW-1133">Transmembrane helix</keyword>
<evidence type="ECO:0000313" key="7">
    <source>
        <dbReference type="Proteomes" id="UP000215148"/>
    </source>
</evidence>
<dbReference type="Proteomes" id="UP000215148">
    <property type="component" value="Chromosome 1"/>
</dbReference>
<evidence type="ECO:0000256" key="1">
    <source>
        <dbReference type="ARBA" id="ARBA00004651"/>
    </source>
</evidence>
<dbReference type="PANTHER" id="PTHR30250">
    <property type="entry name" value="PST FAMILY PREDICTED COLANIC ACID TRANSPORTER"/>
    <property type="match status" value="1"/>
</dbReference>
<dbReference type="AlphaFoldDB" id="A0A223MW27"/>
<dbReference type="PANTHER" id="PTHR30250:SF31">
    <property type="entry name" value="INNER MEMBRANE PROTEIN YGHQ"/>
    <property type="match status" value="1"/>
</dbReference>
<dbReference type="RefSeq" id="WP_094499792.1">
    <property type="nucleotide sequence ID" value="NZ_CAWNHI010000001.1"/>
</dbReference>
<organism evidence="6 7">
    <name type="scientific">Vibrio qinghaiensis</name>
    <dbReference type="NCBI Taxonomy" id="2025808"/>
    <lineage>
        <taxon>Bacteria</taxon>
        <taxon>Pseudomonadati</taxon>
        <taxon>Pseudomonadota</taxon>
        <taxon>Gammaproteobacteria</taxon>
        <taxon>Vibrionales</taxon>
        <taxon>Vibrionaceae</taxon>
        <taxon>Vibrio</taxon>
    </lineage>
</organism>
<keyword evidence="3" id="KW-0812">Transmembrane</keyword>
<proteinExistence type="predicted"/>
<gene>
    <name evidence="6" type="ORF">CCZ37_03880</name>
</gene>
<comment type="subcellular location">
    <subcellularLocation>
        <location evidence="1">Cell membrane</location>
        <topology evidence="1">Multi-pass membrane protein</topology>
    </subcellularLocation>
</comment>